<evidence type="ECO:0000313" key="1">
    <source>
        <dbReference type="EMBL" id="OWS70686.1"/>
    </source>
</evidence>
<sequence length="307" mass="35543">MKNSCRVCNKNADNQVFRIQEMMFKSEKFYDYFLCKTCNTLQIISNNNEDNSTYPNDYYSYKKTDNRIKNFLIHQRDSYLMFGKNILGFFIQYFAKGPDIIALASITSDKNAGILDIGCGSGAFIKRLNSLGFNNCVGVDPFIDKDIYDASGKLIVKKDNLYSINEIYDVITFNHSFEHIPDFQGTLLHANKILVEKGVCIIRIPIFPSFAWKKYKENWVQIDAPRHINIFSIQAIAKISEESNFIIEHIYDDSNYFQFLGSEKRNNSVGISKLKLIIDRVYWNIKASKLNRIGQGDQKVFVLRKNN</sequence>
<keyword evidence="2" id="KW-1185">Reference proteome</keyword>
<dbReference type="CDD" id="cd02440">
    <property type="entry name" value="AdoMet_MTases"/>
    <property type="match status" value="1"/>
</dbReference>
<dbReference type="EMBL" id="NGUP01000001">
    <property type="protein sequence ID" value="OWS70686.1"/>
    <property type="molecule type" value="Genomic_DNA"/>
</dbReference>
<dbReference type="AlphaFoldDB" id="A0A254PZJ2"/>
<dbReference type="Gene3D" id="3.40.50.150">
    <property type="entry name" value="Vaccinia Virus protein VP39"/>
    <property type="match status" value="1"/>
</dbReference>
<protein>
    <recommendedName>
        <fullName evidence="3">Methyltransferase type 12</fullName>
    </recommendedName>
</protein>
<dbReference type="SUPFAM" id="SSF53335">
    <property type="entry name" value="S-adenosyl-L-methionine-dependent methyltransferases"/>
    <property type="match status" value="1"/>
</dbReference>
<dbReference type="PANTHER" id="PTHR43861">
    <property type="entry name" value="TRANS-ACONITATE 2-METHYLTRANSFERASE-RELATED"/>
    <property type="match status" value="1"/>
</dbReference>
<gene>
    <name evidence="1" type="ORF">CBI31_00065</name>
</gene>
<dbReference type="InterPro" id="IPR029063">
    <property type="entry name" value="SAM-dependent_MTases_sf"/>
</dbReference>
<proteinExistence type="predicted"/>
<name>A0A254PZJ2_9BURK</name>
<evidence type="ECO:0000313" key="2">
    <source>
        <dbReference type="Proteomes" id="UP000197528"/>
    </source>
</evidence>
<dbReference type="Proteomes" id="UP000197528">
    <property type="component" value="Unassembled WGS sequence"/>
</dbReference>
<dbReference type="Pfam" id="PF13489">
    <property type="entry name" value="Methyltransf_23"/>
    <property type="match status" value="1"/>
</dbReference>
<evidence type="ECO:0008006" key="3">
    <source>
        <dbReference type="Google" id="ProtNLM"/>
    </source>
</evidence>
<dbReference type="PANTHER" id="PTHR43861:SF6">
    <property type="entry name" value="METHYLTRANSFERASE TYPE 11"/>
    <property type="match status" value="1"/>
</dbReference>
<organism evidence="1 2">
    <name type="scientific">Polynucleobacter campilacus</name>
    <dbReference type="NCBI Taxonomy" id="1743163"/>
    <lineage>
        <taxon>Bacteria</taxon>
        <taxon>Pseudomonadati</taxon>
        <taxon>Pseudomonadota</taxon>
        <taxon>Betaproteobacteria</taxon>
        <taxon>Burkholderiales</taxon>
        <taxon>Burkholderiaceae</taxon>
        <taxon>Polynucleobacter</taxon>
    </lineage>
</organism>
<comment type="caution">
    <text evidence="1">The sequence shown here is derived from an EMBL/GenBank/DDBJ whole genome shotgun (WGS) entry which is preliminary data.</text>
</comment>
<reference evidence="1 2" key="1">
    <citation type="submission" date="2017-05" db="EMBL/GenBank/DDBJ databases">
        <title>Genome of Polynucleobacter sp. MWH-Feld-100.</title>
        <authorList>
            <person name="Hahn M.W."/>
        </authorList>
    </citation>
    <scope>NUCLEOTIDE SEQUENCE [LARGE SCALE GENOMIC DNA]</scope>
    <source>
        <strain evidence="1 2">MWH-Feld-100</strain>
    </source>
</reference>
<accession>A0A254PZJ2</accession>